<keyword evidence="8" id="KW-0472">Membrane</keyword>
<dbReference type="RefSeq" id="XP_016143581.1">
    <property type="nucleotide sequence ID" value="XM_016288095.1"/>
</dbReference>
<dbReference type="KEGG" id="sgh:107597150"/>
<keyword evidence="7" id="KW-0496">Mitochondrion</keyword>
<evidence type="ECO:0000256" key="8">
    <source>
        <dbReference type="ARBA" id="ARBA00023136"/>
    </source>
</evidence>
<comment type="similarity">
    <text evidence="2">Belongs to the complex I NDUFA11 subunit family.</text>
</comment>
<dbReference type="PANTHER" id="PTHR21382">
    <property type="entry name" value="NADH-UBIQUINONE OXIDOREDUCTASE SUBUNIT"/>
    <property type="match status" value="1"/>
</dbReference>
<reference evidence="11" key="2">
    <citation type="submission" date="2025-09" db="UniProtKB">
        <authorList>
            <consortium name="Ensembl"/>
        </authorList>
    </citation>
    <scope>IDENTIFICATION</scope>
</reference>
<dbReference type="OrthoDB" id="1913277at2759"/>
<evidence type="ECO:0000256" key="6">
    <source>
        <dbReference type="ARBA" id="ARBA00022989"/>
    </source>
</evidence>
<accession>A0A672L864</accession>
<evidence type="ECO:0000256" key="4">
    <source>
        <dbReference type="ARBA" id="ARBA00022692"/>
    </source>
</evidence>
<evidence type="ECO:0000313" key="11">
    <source>
        <dbReference type="Ensembl" id="ENSSGRP00000019803.1"/>
    </source>
</evidence>
<dbReference type="AlphaFoldDB" id="A0A672L864"/>
<proteinExistence type="inferred from homology"/>
<sequence>MVLTSNNALLGIYSKIVLKGLERHEALSCSSLRMRLSACSRTVFSASSSLCSRSVTRLCSAARCAFASLICTGDGDDMLGMRKTKAPVRLSRRDATAVARDSSLREILASVMQRQSSVRVYMQRGATMGAIFGMATCLSAQAREAPDDPTNYFIGGCASGFFLGARTHSAITGTTACFGLGTLAMFTKRGQMEGWRLTGPPKL</sequence>
<protein>
    <recommendedName>
        <fullName evidence="3">NADH dehydrogenase [ubiquinone] 1 alpha subcomplex subunit 11</fullName>
    </recommendedName>
    <alternativeName>
        <fullName evidence="9">Complex I-B14.7</fullName>
    </alternativeName>
    <alternativeName>
        <fullName evidence="10">NADH-ubiquinone oxidoreductase subunit B14.7</fullName>
    </alternativeName>
</protein>
<evidence type="ECO:0000256" key="5">
    <source>
        <dbReference type="ARBA" id="ARBA00022792"/>
    </source>
</evidence>
<evidence type="ECO:0000256" key="9">
    <source>
        <dbReference type="ARBA" id="ARBA00030608"/>
    </source>
</evidence>
<evidence type="ECO:0000256" key="1">
    <source>
        <dbReference type="ARBA" id="ARBA00004292"/>
    </source>
</evidence>
<dbReference type="InterPro" id="IPR039205">
    <property type="entry name" value="NDUFA11"/>
</dbReference>
<dbReference type="Proteomes" id="UP000472262">
    <property type="component" value="Unassembled WGS sequence"/>
</dbReference>
<evidence type="ECO:0000313" key="12">
    <source>
        <dbReference type="Proteomes" id="UP000472262"/>
    </source>
</evidence>
<dbReference type="InParanoid" id="A0A672L864"/>
<organism evidence="11 12">
    <name type="scientific">Sinocyclocheilus grahami</name>
    <name type="common">Dianchi golden-line fish</name>
    <name type="synonym">Barbus grahami</name>
    <dbReference type="NCBI Taxonomy" id="75366"/>
    <lineage>
        <taxon>Eukaryota</taxon>
        <taxon>Metazoa</taxon>
        <taxon>Chordata</taxon>
        <taxon>Craniata</taxon>
        <taxon>Vertebrata</taxon>
        <taxon>Euteleostomi</taxon>
        <taxon>Actinopterygii</taxon>
        <taxon>Neopterygii</taxon>
        <taxon>Teleostei</taxon>
        <taxon>Ostariophysi</taxon>
        <taxon>Cypriniformes</taxon>
        <taxon>Cyprinidae</taxon>
        <taxon>Cyprininae</taxon>
        <taxon>Sinocyclocheilus</taxon>
    </lineage>
</organism>
<dbReference type="GeneID" id="107597150"/>
<keyword evidence="4" id="KW-0812">Transmembrane</keyword>
<dbReference type="Ensembl" id="ENSSGRT00000021389.1">
    <property type="protein sequence ID" value="ENSSGRP00000019803.1"/>
    <property type="gene ID" value="ENSSGRG00000011993.1"/>
</dbReference>
<keyword evidence="12" id="KW-1185">Reference proteome</keyword>
<evidence type="ECO:0000256" key="2">
    <source>
        <dbReference type="ARBA" id="ARBA00008699"/>
    </source>
</evidence>
<evidence type="ECO:0000256" key="7">
    <source>
        <dbReference type="ARBA" id="ARBA00023128"/>
    </source>
</evidence>
<dbReference type="PANTHER" id="PTHR21382:SF1">
    <property type="entry name" value="NADH DEHYDROGENASE [UBIQUINONE] 1 ALPHA SUBCOMPLEX SUBUNIT 11"/>
    <property type="match status" value="1"/>
</dbReference>
<keyword evidence="6" id="KW-1133">Transmembrane helix</keyword>
<dbReference type="GO" id="GO:0006120">
    <property type="term" value="P:mitochondrial electron transport, NADH to ubiquinone"/>
    <property type="evidence" value="ECO:0007669"/>
    <property type="project" value="InterPro"/>
</dbReference>
<keyword evidence="5" id="KW-0999">Mitochondrion inner membrane</keyword>
<evidence type="ECO:0000256" key="10">
    <source>
        <dbReference type="ARBA" id="ARBA00031497"/>
    </source>
</evidence>
<comment type="subcellular location">
    <subcellularLocation>
        <location evidence="1">Mitochondrion inner membrane</location>
        <topology evidence="1">Multi-pass membrane protein</topology>
        <orientation evidence="1">Matrix side</orientation>
    </subcellularLocation>
</comment>
<dbReference type="GO" id="GO:0045271">
    <property type="term" value="C:respiratory chain complex I"/>
    <property type="evidence" value="ECO:0007669"/>
    <property type="project" value="InterPro"/>
</dbReference>
<dbReference type="GO" id="GO:0005743">
    <property type="term" value="C:mitochondrial inner membrane"/>
    <property type="evidence" value="ECO:0007669"/>
    <property type="project" value="UniProtKB-SubCell"/>
</dbReference>
<reference evidence="11" key="1">
    <citation type="submission" date="2025-08" db="UniProtKB">
        <authorList>
            <consortium name="Ensembl"/>
        </authorList>
    </citation>
    <scope>IDENTIFICATION</scope>
</reference>
<evidence type="ECO:0000256" key="3">
    <source>
        <dbReference type="ARBA" id="ARBA00018191"/>
    </source>
</evidence>
<name>A0A672L864_SINGR</name>
<gene>
    <name evidence="11" type="primary">LOC107597150</name>
</gene>